<dbReference type="Gene3D" id="3.90.180.10">
    <property type="entry name" value="Medium-chain alcohol dehydrogenases, catalytic domain"/>
    <property type="match status" value="1"/>
</dbReference>
<evidence type="ECO:0000259" key="1">
    <source>
        <dbReference type="SMART" id="SM00829"/>
    </source>
</evidence>
<dbReference type="PANTHER" id="PTHR11695">
    <property type="entry name" value="ALCOHOL DEHYDROGENASE RELATED"/>
    <property type="match status" value="1"/>
</dbReference>
<dbReference type="EMBL" id="JBHSRF010000110">
    <property type="protein sequence ID" value="MFC6086999.1"/>
    <property type="molecule type" value="Genomic_DNA"/>
</dbReference>
<dbReference type="PANTHER" id="PTHR11695:SF294">
    <property type="entry name" value="RETICULON-4-INTERACTING PROTEIN 1, MITOCHONDRIAL"/>
    <property type="match status" value="1"/>
</dbReference>
<feature type="domain" description="Enoyl reductase (ER)" evidence="1">
    <location>
        <begin position="10"/>
        <end position="317"/>
    </location>
</feature>
<dbReference type="Pfam" id="PF08240">
    <property type="entry name" value="ADH_N"/>
    <property type="match status" value="1"/>
</dbReference>
<dbReference type="RefSeq" id="WP_380762778.1">
    <property type="nucleotide sequence ID" value="NZ_JBHSRF010000110.1"/>
</dbReference>
<dbReference type="SUPFAM" id="SSF51735">
    <property type="entry name" value="NAD(P)-binding Rossmann-fold domains"/>
    <property type="match status" value="1"/>
</dbReference>
<reference evidence="3" key="1">
    <citation type="journal article" date="2019" name="Int. J. Syst. Evol. Microbiol.">
        <title>The Global Catalogue of Microorganisms (GCM) 10K type strain sequencing project: providing services to taxonomists for standard genome sequencing and annotation.</title>
        <authorList>
            <consortium name="The Broad Institute Genomics Platform"/>
            <consortium name="The Broad Institute Genome Sequencing Center for Infectious Disease"/>
            <person name="Wu L."/>
            <person name="Ma J."/>
        </authorList>
    </citation>
    <scope>NUCLEOTIDE SEQUENCE [LARGE SCALE GENOMIC DNA]</scope>
    <source>
        <strain evidence="3">JCM 30346</strain>
    </source>
</reference>
<evidence type="ECO:0000313" key="2">
    <source>
        <dbReference type="EMBL" id="MFC6086999.1"/>
    </source>
</evidence>
<sequence length="323" mass="34679">MKAAIRSRYGGPEVVRVVDADKPGAGAGELLVKVHATTVNRTDCGLRGAKPFVVRLVAGFSRPRLTILGNEFAGEVEAVGDGVSSFKAGDRVFGYDDATLGAHAEYVVVREAGAVALIPEGLTYEEAAPSTEGSHYALSLVEGTRARAGQRVLVYGATGAIGTAALQLLRDLGVTVTAVCGTENVDLAKSLGATDVIDYRTEDFTKDGRRYDAVIDAVGKTSFGRCRRLLRPRGVYVSSDLGPLAQNPFLALVTPLFRGRRVRFPFARNDAAMARHFKELIESGAFRPVIDRTYTLDEIVEAYRYVETGQKTGNVVISIEHSP</sequence>
<gene>
    <name evidence="2" type="ORF">ACFP1K_37950</name>
</gene>
<comment type="caution">
    <text evidence="2">The sequence shown here is derived from an EMBL/GenBank/DDBJ whole genome shotgun (WGS) entry which is preliminary data.</text>
</comment>
<accession>A0ABW1NW90</accession>
<protein>
    <submittedName>
        <fullName evidence="2">NAD(P)-dependent alcohol dehydrogenase</fullName>
    </submittedName>
</protein>
<organism evidence="2 3">
    <name type="scientific">Sphaerisporangium aureirubrum</name>
    <dbReference type="NCBI Taxonomy" id="1544736"/>
    <lineage>
        <taxon>Bacteria</taxon>
        <taxon>Bacillati</taxon>
        <taxon>Actinomycetota</taxon>
        <taxon>Actinomycetes</taxon>
        <taxon>Streptosporangiales</taxon>
        <taxon>Streptosporangiaceae</taxon>
        <taxon>Sphaerisporangium</taxon>
    </lineage>
</organism>
<dbReference type="InterPro" id="IPR013154">
    <property type="entry name" value="ADH-like_N"/>
</dbReference>
<dbReference type="Proteomes" id="UP001596137">
    <property type="component" value="Unassembled WGS sequence"/>
</dbReference>
<evidence type="ECO:0000313" key="3">
    <source>
        <dbReference type="Proteomes" id="UP001596137"/>
    </source>
</evidence>
<name>A0ABW1NW90_9ACTN</name>
<dbReference type="InterPro" id="IPR050700">
    <property type="entry name" value="YIM1/Zinc_Alcohol_DH_Fams"/>
</dbReference>
<proteinExistence type="predicted"/>
<dbReference type="CDD" id="cd08267">
    <property type="entry name" value="MDR1"/>
    <property type="match status" value="1"/>
</dbReference>
<dbReference type="InterPro" id="IPR020843">
    <property type="entry name" value="ER"/>
</dbReference>
<dbReference type="InterPro" id="IPR011032">
    <property type="entry name" value="GroES-like_sf"/>
</dbReference>
<keyword evidence="3" id="KW-1185">Reference proteome</keyword>
<dbReference type="SMART" id="SM00829">
    <property type="entry name" value="PKS_ER"/>
    <property type="match status" value="1"/>
</dbReference>
<dbReference type="InterPro" id="IPR036291">
    <property type="entry name" value="NAD(P)-bd_dom_sf"/>
</dbReference>
<dbReference type="Gene3D" id="3.40.50.720">
    <property type="entry name" value="NAD(P)-binding Rossmann-like Domain"/>
    <property type="match status" value="1"/>
</dbReference>
<dbReference type="Pfam" id="PF13602">
    <property type="entry name" value="ADH_zinc_N_2"/>
    <property type="match status" value="1"/>
</dbReference>
<dbReference type="SUPFAM" id="SSF50129">
    <property type="entry name" value="GroES-like"/>
    <property type="match status" value="1"/>
</dbReference>